<dbReference type="EMBL" id="FQZY01000033">
    <property type="protein sequence ID" value="SHK17226.1"/>
    <property type="molecule type" value="Genomic_DNA"/>
</dbReference>
<accession>A0A1M6QAN6</accession>
<reference evidence="2 3" key="1">
    <citation type="submission" date="2016-11" db="EMBL/GenBank/DDBJ databases">
        <authorList>
            <person name="Jaros S."/>
            <person name="Januszkiewicz K."/>
            <person name="Wedrychowicz H."/>
        </authorList>
    </citation>
    <scope>NUCLEOTIDE SEQUENCE [LARGE SCALE GENOMIC DNA]</scope>
    <source>
        <strain evidence="2 3">DSM 15480</strain>
    </source>
</reference>
<sequence length="241" mass="27385">MINDIRAEFLKQRHRFILKLLWLGPIVTLALAIRLMSGRFLIAGAYNWWYTMILPGSLAMMLAFTVSAEKKHGRHGLFAICVDKGRLWIAQILVNTILLFLMNLIFYLFVTAACLFFGLSISFGETLLASLVLFLTFMWQIPVFLWLSEKAGSVVSILVNLFCNIGFGLFFAPTKLWLVPFAIPARLMCPIIKVMPNGLPIEGTNHLSDSSVIFTGIMITVILYVVFTVLTTLWFRRREVK</sequence>
<feature type="transmembrane region" description="Helical" evidence="1">
    <location>
        <begin position="154"/>
        <end position="172"/>
    </location>
</feature>
<keyword evidence="1" id="KW-0812">Transmembrane</keyword>
<dbReference type="OrthoDB" id="9776525at2"/>
<keyword evidence="1" id="KW-0472">Membrane</keyword>
<proteinExistence type="predicted"/>
<dbReference type="CDD" id="cd21807">
    <property type="entry name" value="ABC-2_lan_permease_MutE_EpiE-like"/>
    <property type="match status" value="1"/>
</dbReference>
<feature type="transmembrane region" description="Helical" evidence="1">
    <location>
        <begin position="88"/>
        <end position="121"/>
    </location>
</feature>
<evidence type="ECO:0000313" key="2">
    <source>
        <dbReference type="EMBL" id="SHK17226.1"/>
    </source>
</evidence>
<feature type="transmembrane region" description="Helical" evidence="1">
    <location>
        <begin position="20"/>
        <end position="42"/>
    </location>
</feature>
<name>A0A1M6QAN6_9FIRM</name>
<feature type="transmembrane region" description="Helical" evidence="1">
    <location>
        <begin position="212"/>
        <end position="235"/>
    </location>
</feature>
<dbReference type="AlphaFoldDB" id="A0A1M6QAN6"/>
<evidence type="ECO:0000256" key="1">
    <source>
        <dbReference type="SAM" id="Phobius"/>
    </source>
</evidence>
<gene>
    <name evidence="2" type="ORF">SAMN02745243_02363</name>
</gene>
<dbReference type="NCBIfam" id="TIGR03732">
    <property type="entry name" value="lanti_perm_MutE"/>
    <property type="match status" value="1"/>
</dbReference>
<dbReference type="RefSeq" id="WP_073110671.1">
    <property type="nucleotide sequence ID" value="NZ_FQZY01000033.1"/>
</dbReference>
<dbReference type="InterPro" id="IPR021205">
    <property type="entry name" value="Lanti_perm_SpaE/MutE/EpiE-like"/>
</dbReference>
<keyword evidence="1" id="KW-1133">Transmembrane helix</keyword>
<feature type="transmembrane region" description="Helical" evidence="1">
    <location>
        <begin position="48"/>
        <end position="67"/>
    </location>
</feature>
<organism evidence="2 3">
    <name type="scientific">Hespellia stercorisuis DSM 15480</name>
    <dbReference type="NCBI Taxonomy" id="1121950"/>
    <lineage>
        <taxon>Bacteria</taxon>
        <taxon>Bacillati</taxon>
        <taxon>Bacillota</taxon>
        <taxon>Clostridia</taxon>
        <taxon>Lachnospirales</taxon>
        <taxon>Lachnospiraceae</taxon>
        <taxon>Hespellia</taxon>
    </lineage>
</organism>
<keyword evidence="3" id="KW-1185">Reference proteome</keyword>
<evidence type="ECO:0000313" key="3">
    <source>
        <dbReference type="Proteomes" id="UP000184301"/>
    </source>
</evidence>
<feature type="transmembrane region" description="Helical" evidence="1">
    <location>
        <begin position="127"/>
        <end position="147"/>
    </location>
</feature>
<dbReference type="Proteomes" id="UP000184301">
    <property type="component" value="Unassembled WGS sequence"/>
</dbReference>
<protein>
    <submittedName>
        <fullName evidence="2">ABC-2 type transport system permease protein</fullName>
    </submittedName>
</protein>
<dbReference type="STRING" id="1121950.SAMN02745243_02363"/>